<dbReference type="PANTHER" id="PTHR31084">
    <property type="entry name" value="ALPHA-L-FUCOSIDASE 2"/>
    <property type="match status" value="1"/>
</dbReference>
<dbReference type="EMBL" id="FTNI01000056">
    <property type="protein sequence ID" value="SIS24936.1"/>
    <property type="molecule type" value="Genomic_DNA"/>
</dbReference>
<evidence type="ECO:0000259" key="4">
    <source>
        <dbReference type="Pfam" id="PF22124"/>
    </source>
</evidence>
<name>A0A1N7HJ85_9ACTN</name>
<proteinExistence type="predicted"/>
<dbReference type="InterPro" id="IPR008928">
    <property type="entry name" value="6-hairpin_glycosidase_sf"/>
</dbReference>
<dbReference type="GO" id="GO:0004560">
    <property type="term" value="F:alpha-L-fucosidase activity"/>
    <property type="evidence" value="ECO:0007669"/>
    <property type="project" value="TreeGrafter"/>
</dbReference>
<dbReference type="InterPro" id="IPR049053">
    <property type="entry name" value="AFCA-like_C"/>
</dbReference>
<dbReference type="PANTHER" id="PTHR31084:SF0">
    <property type="entry name" value="ALPHA-L-FUCOSIDASE 2"/>
    <property type="match status" value="1"/>
</dbReference>
<feature type="domain" description="Glycosyl hydrolase family 95 N-terminal" evidence="2">
    <location>
        <begin position="39"/>
        <end position="276"/>
    </location>
</feature>
<evidence type="ECO:0000259" key="3">
    <source>
        <dbReference type="Pfam" id="PF21307"/>
    </source>
</evidence>
<feature type="domain" description="Alpha fucosidase A-like C-terminal" evidence="3">
    <location>
        <begin position="697"/>
        <end position="794"/>
    </location>
</feature>
<dbReference type="AlphaFoldDB" id="A0A1N7HJ85"/>
<evidence type="ECO:0000313" key="5">
    <source>
        <dbReference type="EMBL" id="SIS24936.1"/>
    </source>
</evidence>
<dbReference type="Pfam" id="PF10633">
    <property type="entry name" value="NPCBM_assoc"/>
    <property type="match status" value="1"/>
</dbReference>
<dbReference type="InterPro" id="IPR012341">
    <property type="entry name" value="6hp_glycosidase-like_sf"/>
</dbReference>
<feature type="domain" description="Glycosyl hydrolase family 95 catalytic" evidence="4">
    <location>
        <begin position="300"/>
        <end position="695"/>
    </location>
</feature>
<dbReference type="InterPro" id="IPR018905">
    <property type="entry name" value="A-galactase_NEW3"/>
</dbReference>
<accession>A0A1N7HJ85</accession>
<dbReference type="InterPro" id="IPR054363">
    <property type="entry name" value="GH95_cat"/>
</dbReference>
<sequence length="1195" mass="127168">MKIGTVGAGALMLPMQWTAVARAGSVAPSEVRAANDLALWYDRGAGTDWLRALPIGNGRLGAMVFGNVDTERLQLNEDTVWGGGPYDQSNTKGLAALPEIRRLVFEDQWSQAQTLIDQNMLGKPAGQLAYQTVGNIRLAFPGTSGFTEYNRQLDLTTAVTSVNYLLNGVRYKREVFASAPDQVIVVRLTADKPGSITFSATFDSPQRTTLTSPDSSTVALDGVSGNFEGITGQVKFLALAKAVAEGGTVTSSGGTLQVSAADSVTLLVSIGSSYVNYKDVSGDYQGIARGHLDDAKGKAYDTLRSRHVADYQELFNRTTLDLGRTDAADQPTDVRITQHGAVDDPQFSALLFQFGRYLLISSSRPGTQPANLQGIWNDSMSPQWDSKYTINANLPMNYWPADTTNLSECFEPVFSMIQDLTVTGARTAQVQYGAGGWVTHHNTDAWRATSVVDGALWGMWQSGGAWLATMIWDHYRFTGDVEFLRKNYPAMKGSAQFFLDTLVEEPKLGYLVTNPSNSPELPHHANVSVAAGPTMDNQILRDLFDGCAEASEVLGVDASFRAQVLAAKDRLPPMKIGSRGNIQEWLYDWVETERNHRHISHLYGLHPSHQITKRGTPELYNAARRTLELRGDDGTGWSLAWKINYWARMEEGKRAHDLVRLLVTPARLAPNMFDLHPPFQIDGNFGATSGIAEMLLQSHTGELHVLPALPSAWPDGKVQGLRGRGGHTVGAEWSDGQADEYLITPDRDGVVKVRGGIFAGRHKVRDVTGSGTVKVEKTEPDAVEITAQAGHTYRAFALQKVTVTAPVEVTPGDEAKAEVIVKAVEESLASATVSLTVPEGWTVTPEQANVGPLAADATAKVEFTFTPAAGAATGTAVITAVVAGTEAGEDWSVSTQATVQVWGGGEKPLEELFSNVAVTDDTNTAPGNFDGNGASISAQALASAGVTPGATFTKNGLTFTWPDVAVGTPDNAIASGQSLKVTGTGKTLGFLLTGTYGAVSGPATVVYKDGTRQTFTLSSPDWYGAPSSSGDAAVVAPYQNRPNNQRQNTPATIYYSGVALQNKEISRVDLPNISAGAANGVATMHIFAVALDSVTPPAPEVKLTVTASSRCIGTSAYVAVTAVNDSDVPATITLTTPYGSKTVADVAPGKQAYQSFNTRAAQIDAGTVTVKATATIGGKQVTSSYDVDYSAASCG</sequence>
<dbReference type="SUPFAM" id="SSF48208">
    <property type="entry name" value="Six-hairpin glycosidases"/>
    <property type="match status" value="1"/>
</dbReference>
<dbReference type="Gene3D" id="1.50.10.10">
    <property type="match status" value="1"/>
</dbReference>
<dbReference type="GO" id="GO:0005975">
    <property type="term" value="P:carbohydrate metabolic process"/>
    <property type="evidence" value="ECO:0007669"/>
    <property type="project" value="InterPro"/>
</dbReference>
<dbReference type="Gene3D" id="2.60.40.1180">
    <property type="entry name" value="Golgi alpha-mannosidase II"/>
    <property type="match status" value="1"/>
</dbReference>
<evidence type="ECO:0000313" key="6">
    <source>
        <dbReference type="Proteomes" id="UP000186096"/>
    </source>
</evidence>
<dbReference type="Proteomes" id="UP000186096">
    <property type="component" value="Unassembled WGS sequence"/>
</dbReference>
<evidence type="ECO:0000259" key="2">
    <source>
        <dbReference type="Pfam" id="PF14498"/>
    </source>
</evidence>
<reference evidence="6" key="1">
    <citation type="submission" date="2017-01" db="EMBL/GenBank/DDBJ databases">
        <authorList>
            <person name="Varghese N."/>
            <person name="Submissions S."/>
        </authorList>
    </citation>
    <scope>NUCLEOTIDE SEQUENCE [LARGE SCALE GENOMIC DNA]</scope>
    <source>
        <strain evidence="6">ATCC 12950</strain>
    </source>
</reference>
<keyword evidence="6" id="KW-1185">Reference proteome</keyword>
<dbReference type="Gene3D" id="2.70.98.50">
    <property type="entry name" value="putative glycoside hydrolase family protein from bacillus halodurans"/>
    <property type="match status" value="1"/>
</dbReference>
<dbReference type="InterPro" id="IPR027414">
    <property type="entry name" value="GH95_N_dom"/>
</dbReference>
<dbReference type="Pfam" id="PF14498">
    <property type="entry name" value="Glyco_hyd_65N_2"/>
    <property type="match status" value="1"/>
</dbReference>
<dbReference type="Pfam" id="PF21307">
    <property type="entry name" value="Glyco_hydro_95_C"/>
    <property type="match status" value="1"/>
</dbReference>
<gene>
    <name evidence="5" type="ORF">SAMN05421833_1562</name>
</gene>
<protein>
    <submittedName>
        <fullName evidence="5">Alpha-L-fucosidase 2</fullName>
    </submittedName>
</protein>
<dbReference type="InterPro" id="IPR013780">
    <property type="entry name" value="Glyco_hydro_b"/>
</dbReference>
<dbReference type="STRING" id="58117.SAMN05421833_1562"/>
<dbReference type="Pfam" id="PF22124">
    <property type="entry name" value="Glyco_hydro_95_cat"/>
    <property type="match status" value="1"/>
</dbReference>
<feature type="domain" description="Alpha-galactosidase NEW3" evidence="1">
    <location>
        <begin position="810"/>
        <end position="883"/>
    </location>
</feature>
<organism evidence="5 6">
    <name type="scientific">Microbispora rosea</name>
    <dbReference type="NCBI Taxonomy" id="58117"/>
    <lineage>
        <taxon>Bacteria</taxon>
        <taxon>Bacillati</taxon>
        <taxon>Actinomycetota</taxon>
        <taxon>Actinomycetes</taxon>
        <taxon>Streptosporangiales</taxon>
        <taxon>Streptosporangiaceae</taxon>
        <taxon>Microbispora</taxon>
    </lineage>
</organism>
<evidence type="ECO:0000259" key="1">
    <source>
        <dbReference type="Pfam" id="PF10633"/>
    </source>
</evidence>